<dbReference type="STRING" id="153496.A0U89_05805"/>
<protein>
    <submittedName>
        <fullName evidence="1">Uncharacterized protein</fullName>
    </submittedName>
</protein>
<evidence type="ECO:0000313" key="1">
    <source>
        <dbReference type="EMBL" id="AOX16721.1"/>
    </source>
</evidence>
<organism evidence="1 2">
    <name type="scientific">Kozakia baliensis</name>
    <dbReference type="NCBI Taxonomy" id="153496"/>
    <lineage>
        <taxon>Bacteria</taxon>
        <taxon>Pseudomonadati</taxon>
        <taxon>Pseudomonadota</taxon>
        <taxon>Alphaproteobacteria</taxon>
        <taxon>Acetobacterales</taxon>
        <taxon>Acetobacteraceae</taxon>
        <taxon>Kozakia</taxon>
    </lineage>
</organism>
<dbReference type="KEGG" id="kba:A0U89_05805"/>
<reference evidence="1 2" key="1">
    <citation type="journal article" date="2016" name="Microb. Cell Fact.">
        <title>Dissection of exopolysaccharide biosynthesis in Kozakia baliensis.</title>
        <authorList>
            <person name="Brandt J.U."/>
            <person name="Jakob F."/>
            <person name="Behr J."/>
            <person name="Geissler A.J."/>
            <person name="Vogel R.F."/>
        </authorList>
    </citation>
    <scope>NUCLEOTIDE SEQUENCE [LARGE SCALE GENOMIC DNA]</scope>
    <source>
        <strain evidence="1 2">DSM 14400</strain>
    </source>
</reference>
<dbReference type="EMBL" id="CP014674">
    <property type="protein sequence ID" value="AOX16721.1"/>
    <property type="molecule type" value="Genomic_DNA"/>
</dbReference>
<evidence type="ECO:0000313" key="2">
    <source>
        <dbReference type="Proteomes" id="UP000179145"/>
    </source>
</evidence>
<name>A0A1D8USX5_9PROT</name>
<accession>A0A1D8USX5</accession>
<dbReference type="Proteomes" id="UP000179145">
    <property type="component" value="Chromosome"/>
</dbReference>
<dbReference type="AlphaFoldDB" id="A0A1D8USX5"/>
<proteinExistence type="predicted"/>
<gene>
    <name evidence="1" type="ORF">A0U89_05805</name>
</gene>
<sequence length="77" mass="8736">MRQIPAARLRLLHELSALATKADRHLTVFGVHPQHRVLSVAAAPIGRGFFLADFQVPLLEAWRSKVASSWQKLHLFR</sequence>
<keyword evidence="2" id="KW-1185">Reference proteome</keyword>